<proteinExistence type="inferred from homology"/>
<feature type="region of interest" description="Disordered" evidence="4">
    <location>
        <begin position="1"/>
        <end position="65"/>
    </location>
</feature>
<dbReference type="Proteomes" id="UP001303889">
    <property type="component" value="Unassembled WGS sequence"/>
</dbReference>
<reference evidence="5" key="1">
    <citation type="journal article" date="2023" name="Mol. Phylogenet. Evol.">
        <title>Genome-scale phylogeny and comparative genomics of the fungal order Sordariales.</title>
        <authorList>
            <person name="Hensen N."/>
            <person name="Bonometti L."/>
            <person name="Westerberg I."/>
            <person name="Brannstrom I.O."/>
            <person name="Guillou S."/>
            <person name="Cros-Aarteil S."/>
            <person name="Calhoun S."/>
            <person name="Haridas S."/>
            <person name="Kuo A."/>
            <person name="Mondo S."/>
            <person name="Pangilinan J."/>
            <person name="Riley R."/>
            <person name="LaButti K."/>
            <person name="Andreopoulos B."/>
            <person name="Lipzen A."/>
            <person name="Chen C."/>
            <person name="Yan M."/>
            <person name="Daum C."/>
            <person name="Ng V."/>
            <person name="Clum A."/>
            <person name="Steindorff A."/>
            <person name="Ohm R.A."/>
            <person name="Martin F."/>
            <person name="Silar P."/>
            <person name="Natvig D.O."/>
            <person name="Lalanne C."/>
            <person name="Gautier V."/>
            <person name="Ament-Velasquez S.L."/>
            <person name="Kruys A."/>
            <person name="Hutchinson M.I."/>
            <person name="Powell A.J."/>
            <person name="Barry K."/>
            <person name="Miller A.N."/>
            <person name="Grigoriev I.V."/>
            <person name="Debuchy R."/>
            <person name="Gladieux P."/>
            <person name="Hiltunen Thoren M."/>
            <person name="Johannesson H."/>
        </authorList>
    </citation>
    <scope>NUCLEOTIDE SEQUENCE</scope>
    <source>
        <strain evidence="5">CBS 103.79</strain>
    </source>
</reference>
<evidence type="ECO:0000256" key="1">
    <source>
        <dbReference type="ARBA" id="ARBA00006484"/>
    </source>
</evidence>
<evidence type="ECO:0000313" key="5">
    <source>
        <dbReference type="EMBL" id="KAK3896564.1"/>
    </source>
</evidence>
<comment type="similarity">
    <text evidence="1 3">Belongs to the short-chain dehydrogenases/reductases (SDR) family.</text>
</comment>
<dbReference type="PRINTS" id="PR00081">
    <property type="entry name" value="GDHRDH"/>
</dbReference>
<gene>
    <name evidence="5" type="ORF">C8A05DRAFT_48432</name>
</gene>
<reference evidence="5" key="2">
    <citation type="submission" date="2023-05" db="EMBL/GenBank/DDBJ databases">
        <authorList>
            <consortium name="Lawrence Berkeley National Laboratory"/>
            <person name="Steindorff A."/>
            <person name="Hensen N."/>
            <person name="Bonometti L."/>
            <person name="Westerberg I."/>
            <person name="Brannstrom I.O."/>
            <person name="Guillou S."/>
            <person name="Cros-Aarteil S."/>
            <person name="Calhoun S."/>
            <person name="Haridas S."/>
            <person name="Kuo A."/>
            <person name="Mondo S."/>
            <person name="Pangilinan J."/>
            <person name="Riley R."/>
            <person name="Labutti K."/>
            <person name="Andreopoulos B."/>
            <person name="Lipzen A."/>
            <person name="Chen C."/>
            <person name="Yanf M."/>
            <person name="Daum C."/>
            <person name="Ng V."/>
            <person name="Clum A."/>
            <person name="Ohm R."/>
            <person name="Martin F."/>
            <person name="Silar P."/>
            <person name="Natvig D."/>
            <person name="Lalanne C."/>
            <person name="Gautier V."/>
            <person name="Ament-Velasquez S.L."/>
            <person name="Kruys A."/>
            <person name="Hutchinson M.I."/>
            <person name="Powell A.J."/>
            <person name="Barry K."/>
            <person name="Miller A.N."/>
            <person name="Grigoriev I.V."/>
            <person name="Debuchy R."/>
            <person name="Gladieux P."/>
            <person name="Thoren M.H."/>
            <person name="Johannesson H."/>
        </authorList>
    </citation>
    <scope>NUCLEOTIDE SEQUENCE</scope>
    <source>
        <strain evidence="5">CBS 103.79</strain>
    </source>
</reference>
<organism evidence="5 6">
    <name type="scientific">Staphylotrichum tortipilum</name>
    <dbReference type="NCBI Taxonomy" id="2831512"/>
    <lineage>
        <taxon>Eukaryota</taxon>
        <taxon>Fungi</taxon>
        <taxon>Dikarya</taxon>
        <taxon>Ascomycota</taxon>
        <taxon>Pezizomycotina</taxon>
        <taxon>Sordariomycetes</taxon>
        <taxon>Sordariomycetidae</taxon>
        <taxon>Sordariales</taxon>
        <taxon>Chaetomiaceae</taxon>
        <taxon>Staphylotrichum</taxon>
    </lineage>
</organism>
<feature type="compositionally biased region" description="Low complexity" evidence="4">
    <location>
        <begin position="8"/>
        <end position="25"/>
    </location>
</feature>
<dbReference type="InterPro" id="IPR051911">
    <property type="entry name" value="SDR_oxidoreductase"/>
</dbReference>
<accession>A0AAN6MAH3</accession>
<keyword evidence="2" id="KW-0560">Oxidoreductase</keyword>
<protein>
    <submittedName>
        <fullName evidence="5">Oxidoreductase BOA17</fullName>
    </submittedName>
</protein>
<evidence type="ECO:0000256" key="4">
    <source>
        <dbReference type="SAM" id="MobiDB-lite"/>
    </source>
</evidence>
<evidence type="ECO:0000313" key="6">
    <source>
        <dbReference type="Proteomes" id="UP001303889"/>
    </source>
</evidence>
<dbReference type="EMBL" id="MU856538">
    <property type="protein sequence ID" value="KAK3896564.1"/>
    <property type="molecule type" value="Genomic_DNA"/>
</dbReference>
<dbReference type="PANTHER" id="PTHR43976">
    <property type="entry name" value="SHORT CHAIN DEHYDROGENASE"/>
    <property type="match status" value="1"/>
</dbReference>
<dbReference type="InterPro" id="IPR036291">
    <property type="entry name" value="NAD(P)-bd_dom_sf"/>
</dbReference>
<dbReference type="PRINTS" id="PR00080">
    <property type="entry name" value="SDRFAMILY"/>
</dbReference>
<dbReference type="PANTHER" id="PTHR43976:SF16">
    <property type="entry name" value="SHORT-CHAIN DEHYDROGENASE_REDUCTASE FAMILY PROTEIN"/>
    <property type="match status" value="1"/>
</dbReference>
<dbReference type="SUPFAM" id="SSF51735">
    <property type="entry name" value="NAD(P)-binding Rossmann-fold domains"/>
    <property type="match status" value="1"/>
</dbReference>
<evidence type="ECO:0000256" key="2">
    <source>
        <dbReference type="ARBA" id="ARBA00023002"/>
    </source>
</evidence>
<keyword evidence="6" id="KW-1185">Reference proteome</keyword>
<feature type="compositionally biased region" description="Polar residues" evidence="4">
    <location>
        <begin position="26"/>
        <end position="36"/>
    </location>
</feature>
<sequence>MGPTGRVSESGSSPTPPAASAALSSRQCVITTARSTSSPRRPDFPIRPRPLPSPPPRRSDASAVAAAIQTGHSHFGRLDVVVNNADYANTASLEDMDLADFEAQVAADFFGVVYVTKAALPILREQRGGHIFQVSSLGARVGTPGLSAYQASKWAVGRFSTVVGKEVAPLGIKMTVLEPGGIRTDWAGVSMKIPEISEPYKGTVGADAPLRLVLGPQAVELALQAAEELAALDRKWVDMSRSSAWGAGG</sequence>
<dbReference type="GO" id="GO:0016491">
    <property type="term" value="F:oxidoreductase activity"/>
    <property type="evidence" value="ECO:0007669"/>
    <property type="project" value="UniProtKB-KW"/>
</dbReference>
<feature type="compositionally biased region" description="Pro residues" evidence="4">
    <location>
        <begin position="47"/>
        <end position="56"/>
    </location>
</feature>
<dbReference type="Pfam" id="PF00106">
    <property type="entry name" value="adh_short"/>
    <property type="match status" value="1"/>
</dbReference>
<evidence type="ECO:0000256" key="3">
    <source>
        <dbReference type="RuleBase" id="RU000363"/>
    </source>
</evidence>
<comment type="caution">
    <text evidence="5">The sequence shown here is derived from an EMBL/GenBank/DDBJ whole genome shotgun (WGS) entry which is preliminary data.</text>
</comment>
<name>A0AAN6MAH3_9PEZI</name>
<dbReference type="InterPro" id="IPR002347">
    <property type="entry name" value="SDR_fam"/>
</dbReference>
<dbReference type="AlphaFoldDB" id="A0AAN6MAH3"/>
<dbReference type="Gene3D" id="3.40.50.720">
    <property type="entry name" value="NAD(P)-binding Rossmann-like Domain"/>
    <property type="match status" value="1"/>
</dbReference>